<evidence type="ECO:0000256" key="1">
    <source>
        <dbReference type="SAM" id="Coils"/>
    </source>
</evidence>
<reference evidence="2" key="1">
    <citation type="submission" date="2023-06" db="EMBL/GenBank/DDBJ databases">
        <title>Genomic analysis of the entomopathogenic nematode Steinernema hermaphroditum.</title>
        <authorList>
            <person name="Schwarz E.M."/>
            <person name="Heppert J.K."/>
            <person name="Baniya A."/>
            <person name="Schwartz H.T."/>
            <person name="Tan C.-H."/>
            <person name="Antoshechkin I."/>
            <person name="Sternberg P.W."/>
            <person name="Goodrich-Blair H."/>
            <person name="Dillman A.R."/>
        </authorList>
    </citation>
    <scope>NUCLEOTIDE SEQUENCE</scope>
    <source>
        <strain evidence="2">PS9179</strain>
        <tissue evidence="2">Whole animal</tissue>
    </source>
</reference>
<dbReference type="Proteomes" id="UP001175271">
    <property type="component" value="Unassembled WGS sequence"/>
</dbReference>
<feature type="coiled-coil region" evidence="1">
    <location>
        <begin position="131"/>
        <end position="189"/>
    </location>
</feature>
<dbReference type="EMBL" id="JAUCMV010000002">
    <property type="protein sequence ID" value="KAK0414980.1"/>
    <property type="molecule type" value="Genomic_DNA"/>
</dbReference>
<sequence>MFFFFQGIDQLTMFSFHDDLNSRDLARNIAAIRFFVERNELDLTGGPAFREAYRLLIEESRDYEKIAKQTVIFIRNVMKMARDLKAHQTLRSLVMGHFRSIAETSRAQKVTEVQEQVTEAPQIVPATVQYLDDLSDKIKKHQRELNSLLEAKAQVERLEKLRKEQSEEIKSLRRREVKQKLQMDDLKKSVLIAKSDWKVSRENYLKESERNQKLAEKLGSLSRSFAKLKMEKTVLEQRLSRP</sequence>
<accession>A0AA39LZE6</accession>
<keyword evidence="1" id="KW-0175">Coiled coil</keyword>
<evidence type="ECO:0000313" key="3">
    <source>
        <dbReference type="Proteomes" id="UP001175271"/>
    </source>
</evidence>
<proteinExistence type="predicted"/>
<keyword evidence="3" id="KW-1185">Reference proteome</keyword>
<comment type="caution">
    <text evidence="2">The sequence shown here is derived from an EMBL/GenBank/DDBJ whole genome shotgun (WGS) entry which is preliminary data.</text>
</comment>
<name>A0AA39LZE6_9BILA</name>
<gene>
    <name evidence="2" type="ORF">QR680_011709</name>
</gene>
<organism evidence="2 3">
    <name type="scientific">Steinernema hermaphroditum</name>
    <dbReference type="NCBI Taxonomy" id="289476"/>
    <lineage>
        <taxon>Eukaryota</taxon>
        <taxon>Metazoa</taxon>
        <taxon>Ecdysozoa</taxon>
        <taxon>Nematoda</taxon>
        <taxon>Chromadorea</taxon>
        <taxon>Rhabditida</taxon>
        <taxon>Tylenchina</taxon>
        <taxon>Panagrolaimomorpha</taxon>
        <taxon>Strongyloidoidea</taxon>
        <taxon>Steinernematidae</taxon>
        <taxon>Steinernema</taxon>
    </lineage>
</organism>
<dbReference type="AlphaFoldDB" id="A0AA39LZE6"/>
<protein>
    <submittedName>
        <fullName evidence="2">Uncharacterized protein</fullName>
    </submittedName>
</protein>
<evidence type="ECO:0000313" key="2">
    <source>
        <dbReference type="EMBL" id="KAK0414980.1"/>
    </source>
</evidence>